<keyword evidence="1" id="KW-0732">Signal</keyword>
<dbReference type="Proteomes" id="UP000663828">
    <property type="component" value="Unassembled WGS sequence"/>
</dbReference>
<keyword evidence="3" id="KW-1133">Transmembrane helix</keyword>
<reference evidence="4" key="1">
    <citation type="submission" date="2021-02" db="EMBL/GenBank/DDBJ databases">
        <authorList>
            <person name="Nowell W R."/>
        </authorList>
    </citation>
    <scope>NUCLEOTIDE SEQUENCE</scope>
</reference>
<keyword evidence="3" id="KW-0472">Membrane</keyword>
<feature type="region of interest" description="Disordered" evidence="2">
    <location>
        <begin position="2051"/>
        <end position="2081"/>
    </location>
</feature>
<keyword evidence="3" id="KW-0812">Transmembrane</keyword>
<feature type="transmembrane region" description="Helical" evidence="3">
    <location>
        <begin position="52"/>
        <end position="75"/>
    </location>
</feature>
<dbReference type="PANTHER" id="PTHR44103:SF1">
    <property type="entry name" value="PROPROTEIN CONVERTASE P"/>
    <property type="match status" value="1"/>
</dbReference>
<evidence type="ECO:0000256" key="3">
    <source>
        <dbReference type="SAM" id="Phobius"/>
    </source>
</evidence>
<gene>
    <name evidence="4" type="ORF">XAT740_LOCUS29400</name>
</gene>
<organism evidence="4 5">
    <name type="scientific">Adineta ricciae</name>
    <name type="common">Rotifer</name>
    <dbReference type="NCBI Taxonomy" id="249248"/>
    <lineage>
        <taxon>Eukaryota</taxon>
        <taxon>Metazoa</taxon>
        <taxon>Spiralia</taxon>
        <taxon>Gnathifera</taxon>
        <taxon>Rotifera</taxon>
        <taxon>Eurotatoria</taxon>
        <taxon>Bdelloidea</taxon>
        <taxon>Adinetida</taxon>
        <taxon>Adinetidae</taxon>
        <taxon>Adineta</taxon>
    </lineage>
</organism>
<name>A0A815EVH8_ADIRI</name>
<dbReference type="PANTHER" id="PTHR44103">
    <property type="entry name" value="PROPROTEIN CONVERTASE P"/>
    <property type="match status" value="1"/>
</dbReference>
<dbReference type="EMBL" id="CAJNOR010002559">
    <property type="protein sequence ID" value="CAF1311323.1"/>
    <property type="molecule type" value="Genomic_DNA"/>
</dbReference>
<accession>A0A815EVH8</accession>
<evidence type="ECO:0000313" key="5">
    <source>
        <dbReference type="Proteomes" id="UP000663828"/>
    </source>
</evidence>
<dbReference type="InterPro" id="IPR028994">
    <property type="entry name" value="Integrin_alpha_N"/>
</dbReference>
<dbReference type="InterPro" id="IPR013517">
    <property type="entry name" value="FG-GAP"/>
</dbReference>
<evidence type="ECO:0000256" key="1">
    <source>
        <dbReference type="ARBA" id="ARBA00022729"/>
    </source>
</evidence>
<dbReference type="Pfam" id="PF13517">
    <property type="entry name" value="FG-GAP_3"/>
    <property type="match status" value="11"/>
</dbReference>
<keyword evidence="5" id="KW-1185">Reference proteome</keyword>
<dbReference type="SUPFAM" id="SSF69318">
    <property type="entry name" value="Integrin alpha N-terminal domain"/>
    <property type="match status" value="5"/>
</dbReference>
<evidence type="ECO:0000256" key="2">
    <source>
        <dbReference type="SAM" id="MobiDB-lite"/>
    </source>
</evidence>
<evidence type="ECO:0000313" key="4">
    <source>
        <dbReference type="EMBL" id="CAF1311323.1"/>
    </source>
</evidence>
<feature type="compositionally biased region" description="Polar residues" evidence="2">
    <location>
        <begin position="2070"/>
        <end position="2081"/>
    </location>
</feature>
<comment type="caution">
    <text evidence="4">The sequence shown here is derived from an EMBL/GenBank/DDBJ whole genome shotgun (WGS) entry which is preliminary data.</text>
</comment>
<dbReference type="Gene3D" id="2.130.10.130">
    <property type="entry name" value="Integrin alpha, N-terminal"/>
    <property type="match status" value="5"/>
</dbReference>
<protein>
    <submittedName>
        <fullName evidence="4">Uncharacterized protein</fullName>
    </submittedName>
</protein>
<dbReference type="Gene3D" id="2.30.30.100">
    <property type="match status" value="4"/>
</dbReference>
<proteinExistence type="predicted"/>
<feature type="compositionally biased region" description="Polar residues" evidence="2">
    <location>
        <begin position="2051"/>
        <end position="2062"/>
    </location>
</feature>
<sequence>MRISASSPNNQRHPDEVYTVIESFKEMHRAKDDDDSDILTIEVAKKNNLRSWILVGLFVSISLIIGVLVVCLTVPKQDHTCQFKFRQTMKSSVVRSSQPRSIAVGDFNKDQQLDIVAANSGTDTIVVFNLDTNGTILTERTYATGAGSRPCSVVVSDFNQDGYVDIAVANNGTNSIGLFINNGSGSFFAQQVLSTSSFHPFFLATGDFNHDNYSDIAAVYYGTDNIGIHLADYDGTFRSGLVYSTGYDSFPHSLAVGDLNQDNQLDITVANYGTNNIGIFIGQDNGIFINKYTYSTAPNSHPSSVTLGDVNQDNHLDILVCHYGLGSIGIFVNRGDSTFASQILYPIDSQYRLQFITVGYIDTDQYLDVVIADSENDRIHILPGYDNASFGALTTYDFVTGSNPSFIAVVDFDKDNRSDLVVTNDGKNSVDILCDYSSKPSVRQTTYFVGRDSRPSSVVIHDFNKDGQLDALVDNFNSDYVVIFNGIGKGKFIQGDVYPTGMGSAPQYMCLGDLNADNRTDMVVVNLGSNSLGIFFGNEDGTFQSMKSYSTGTQPWFAAVGDLDNDTYLDIVAVNLLSSSISIFLNDGSGNFSRQKTFSTGTASESTAVTIGDLSSDGYLDLAVTLATPPSIGVFLGVGNGSFGDMIIYSADCGGFSFMVVFADLNRDRHLDIVITCPNEDRVFVFFGIGDGTFPSAIGFFTGSNTFPYYVYINDFNNDQHLDIATTCSTANELVIFYGDSTENFILARRYSTGIGSGPYAITAADLNHDEHLEYVVTYWSSGYFAVLTEYDAAEFSKQFSYNTGSAPHPYSLATGDFNDDNQADVVVANSDTDSINILFGLNNGMFSTPTIYSTGTDSSPQYVITGDVDKDSRLDIISLNAKENTMSIIMNNGNGSFAQQKKYTTGSDSFPSSIVMGDLNNDNRSDFVIANKQSDSIGFFIGFDYTSFQNPFTYSLENARGPSAARVCDVNGDTYLDMVVLYQVSGLLGVFLGHGNGSFTLSTLHSTEPNVYPSEFAIADFNKDDHVDIAVIYFDSNVVSIFLGYGNGNFSNTITFSTETNTIPRSLTTGDVNNDDQVDIVTVNTYADTISIFLGEGTGNFTLIETYLTEASAQPQGASIGDLNKDGNMDIAVCNYYTSTTSIFLGYGNGSFQAQVLYSVGYQTWANSINLADFNNDSILDIVVTNYNGNNVAILLGLGNGTFSNVSAYSIGDGAGPTYQSIGDFNNDQILDIAVVNTIINTVVILFGFGDGTFLLGTTYSAGANFAPGSIASGDFNHDGQSDIILTNFITNTIIVFVDYDRHSYASVIAHRLADGSQPHSVALGDLNDDGWLDIVVANYGTDNIGILLGLGNALFSSMITYSTGNDSHPLSLAIADLNHDSHLDIVVSNSETNNVAFFHGYSNGTFTLTALYSTGVRSQPFTITVGDVNNDNNLDLIVANSGTSNIFVLHGYGNGTFGNETSYPLGYESLPYSVALADLNNDERIDMVIATYEKEMKSCLEALATEIIFEIFDCLNPWHILYGFIGINRYFDRIVRSYPLKLDFQQISRSKFDFICQNVQPKQVYHLLLSEKFMPDQIRLLLNHFPRFQKEFLNLRSIKFLSMKTFRMDLPDNTSSLTFKQNFPKENSDSITKEVIYHQANCLTYLNVDSVDAIPINNVYFNVLTHLIINDDCLFSQFEQISHCIQISSLIHLKISIYDGGMPFLPKLKLVCQNLVSLSHLDIILRTTLSFDFLEECLIKLVKLKYLTIQAWGHPDLIDGTRWEEFLRRTRIEQFNFQLSLYTSSSLLQQEQLAALERFRSSFWLEEKHWYVACKHVPYEEQFRIYSLPYFLPNEIDELQGQNAYPPLSTVPINLQNQFFFQTTIDSYKYIPEERRTLPMYRFTKVQLLEIWWRPYAPVTCQDFINTLTSSIDLNQIKTLDFAYTVGPGIGYLQLLLAHIPQLNHLITNVFDTSLSLPKHIYSLTLHKLKPAYYEESFFPIDVENVDEFSQMLMHVQNLTVPVDSEEMMIQIIDKFQHLQTVIFQCDHSLLSNISSEWFQTNTHRLSQRHSNTYTTTQRLKMNDPAPTESQSFTFRSNNRQKFTSDDDDQFSLINPTLNNIQFTCQIRSNTDLDRKRTRIDLHEVDSKTSVHLTTSKPVSSDPLRKSPVHTVMEEPFVPNISLDALSESSIVSTDAPLQNEIEYSESSYSTSWQPQYLEEQTKMINYEAFSDPIINAVYVCDTLSNQYKRTKPIASTFTMVNQTEGVFSYETYMSYILSWDPVWLNESRLKPGVLYKDYCTDNRSATSVKQRYTSFSDYESAHLPCLLEETWQNVKQDIHERLEQNKGKPPTICQAYIVRTEVKRKIGLMELHCQILTVDDDPMQPRYDDLLLITASRDQQFFGILQKQKLVSNRKFIHPMLAFDPRLNTRPSEIVCIELTIGIVLKRSPLITGSCIHVQVMASLVSNLRRFRALSLLPSLPLVSELLSPSVDDMIFRVNLPHLPQIDMENIGAKNAAQYQVINEAVSIVCRPRRNSSRVYVVQGPPGTDLIVARAGHNEYTDTSCVSLFKSTMLEEIIEQLSPLGMLDF</sequence>